<evidence type="ECO:0000256" key="3">
    <source>
        <dbReference type="ARBA" id="ARBA00022801"/>
    </source>
</evidence>
<comment type="caution">
    <text evidence="8">The sequence shown here is derived from an EMBL/GenBank/DDBJ whole genome shotgun (WGS) entry which is preliminary data.</text>
</comment>
<dbReference type="Gene3D" id="3.40.350.10">
    <property type="entry name" value="Creatinase/prolidase N-terminal domain"/>
    <property type="match status" value="1"/>
</dbReference>
<dbReference type="SUPFAM" id="SSF55920">
    <property type="entry name" value="Creatinase/aminopeptidase"/>
    <property type="match status" value="1"/>
</dbReference>
<evidence type="ECO:0000256" key="2">
    <source>
        <dbReference type="ARBA" id="ARBA00022723"/>
    </source>
</evidence>
<evidence type="ECO:0000256" key="4">
    <source>
        <dbReference type="ARBA" id="ARBA00023049"/>
    </source>
</evidence>
<evidence type="ECO:0000256" key="5">
    <source>
        <dbReference type="RuleBase" id="RU000590"/>
    </source>
</evidence>
<dbReference type="PROSITE" id="PS00491">
    <property type="entry name" value="PROLINE_PEPTIDASE"/>
    <property type="match status" value="1"/>
</dbReference>
<organism evidence="8 9">
    <name type="scientific">Tamlana crocina</name>
    <dbReference type="NCBI Taxonomy" id="393006"/>
    <lineage>
        <taxon>Bacteria</taxon>
        <taxon>Pseudomonadati</taxon>
        <taxon>Bacteroidota</taxon>
        <taxon>Flavobacteriia</taxon>
        <taxon>Flavobacteriales</taxon>
        <taxon>Flavobacteriaceae</taxon>
        <taxon>Tamlana</taxon>
    </lineage>
</organism>
<dbReference type="InterPro" id="IPR029149">
    <property type="entry name" value="Creatin/AminoP/Spt16_N"/>
</dbReference>
<dbReference type="PANTHER" id="PTHR46112:SF3">
    <property type="entry name" value="AMINOPEPTIDASE YPDF"/>
    <property type="match status" value="1"/>
</dbReference>
<dbReference type="PANTHER" id="PTHR46112">
    <property type="entry name" value="AMINOPEPTIDASE"/>
    <property type="match status" value="1"/>
</dbReference>
<dbReference type="InterPro" id="IPR000994">
    <property type="entry name" value="Pept_M24"/>
</dbReference>
<accession>A0ABX1DH34</accession>
<sequence length="413" mass="46224">MSKFGIGGSTIQDELNAIQPRAQHIQPIQNIEYEARIKKACDLMQAQNVKALYLNAGTNLFYFTGMQWHPSERMVGVILLSNGDVHYIAPHFEKGTIKDFMVIEGAIHCWEEHESPFKLFASIIANETSNEGSILIDESTPFFIYEGILGAISPETLGNGKSIISACRMVKSEAEISIIKSLMEITLEVQKAAARILKVGITAKEVTDFIHEAHKRYGIASGSYFCIVLFGKDTSFPHGVKNPKPLEKNDIVLVDTGCSMHNYISDITRTYCFGTPTDFQRSIWNVEKEAQFAAFDASQIENTCHDVDTAARQNIKSHGLGPDYNLPGLPHRTGHGIGLNIHEYPYIVKENNTPLQSGFCYSIEPMIVVPDDFGIRLEDHVYLTKDGPKWFTQPAHSIENPFGYWTCNKKLDN</sequence>
<dbReference type="Pfam" id="PF00557">
    <property type="entry name" value="Peptidase_M24"/>
    <property type="match status" value="1"/>
</dbReference>
<feature type="domain" description="Peptidase M24" evidence="6">
    <location>
        <begin position="179"/>
        <end position="385"/>
    </location>
</feature>
<comment type="similarity">
    <text evidence="5">Belongs to the peptidase M24B family.</text>
</comment>
<keyword evidence="2 5" id="KW-0479">Metal-binding</keyword>
<keyword evidence="4" id="KW-0482">Metalloprotease</keyword>
<proteinExistence type="inferred from homology"/>
<reference evidence="8 9" key="1">
    <citation type="submission" date="2020-03" db="EMBL/GenBank/DDBJ databases">
        <title>Tamlana sp. nov, isolated from XXX.</title>
        <authorList>
            <person name="Cao W.R."/>
        </authorList>
    </citation>
    <scope>NUCLEOTIDE SEQUENCE [LARGE SCALE GENOMIC DNA]</scope>
    <source>
        <strain evidence="8 9">HST1-43</strain>
    </source>
</reference>
<dbReference type="InterPro" id="IPR036005">
    <property type="entry name" value="Creatinase/aminopeptidase-like"/>
</dbReference>
<evidence type="ECO:0000259" key="7">
    <source>
        <dbReference type="Pfam" id="PF01321"/>
    </source>
</evidence>
<dbReference type="InterPro" id="IPR001131">
    <property type="entry name" value="Peptidase_M24B_aminopep-P_CS"/>
</dbReference>
<keyword evidence="3" id="KW-0378">Hydrolase</keyword>
<dbReference type="InterPro" id="IPR000587">
    <property type="entry name" value="Creatinase_N"/>
</dbReference>
<protein>
    <submittedName>
        <fullName evidence="8">Aminopeptidase P family protein</fullName>
    </submittedName>
</protein>
<dbReference type="Proteomes" id="UP000760545">
    <property type="component" value="Unassembled WGS sequence"/>
</dbReference>
<dbReference type="InterPro" id="IPR050659">
    <property type="entry name" value="Peptidase_M24B"/>
</dbReference>
<dbReference type="RefSeq" id="WP_167918937.1">
    <property type="nucleotide sequence ID" value="NZ_JAAVJS010000019.1"/>
</dbReference>
<dbReference type="GO" id="GO:0004177">
    <property type="term" value="F:aminopeptidase activity"/>
    <property type="evidence" value="ECO:0007669"/>
    <property type="project" value="UniProtKB-KW"/>
</dbReference>
<evidence type="ECO:0000256" key="1">
    <source>
        <dbReference type="ARBA" id="ARBA00022670"/>
    </source>
</evidence>
<gene>
    <name evidence="8" type="ORF">HC176_12935</name>
</gene>
<keyword evidence="8" id="KW-0031">Aminopeptidase</keyword>
<evidence type="ECO:0000313" key="9">
    <source>
        <dbReference type="Proteomes" id="UP000760545"/>
    </source>
</evidence>
<dbReference type="Gene3D" id="3.90.230.10">
    <property type="entry name" value="Creatinase/methionine aminopeptidase superfamily"/>
    <property type="match status" value="1"/>
</dbReference>
<feature type="domain" description="Creatinase N-terminal" evidence="7">
    <location>
        <begin position="36"/>
        <end position="170"/>
    </location>
</feature>
<name>A0ABX1DH34_9FLAO</name>
<keyword evidence="9" id="KW-1185">Reference proteome</keyword>
<dbReference type="EMBL" id="JAAVJS010000019">
    <property type="protein sequence ID" value="NJX16394.1"/>
    <property type="molecule type" value="Genomic_DNA"/>
</dbReference>
<keyword evidence="1" id="KW-0645">Protease</keyword>
<dbReference type="SUPFAM" id="SSF53092">
    <property type="entry name" value="Creatinase/prolidase N-terminal domain"/>
    <property type="match status" value="1"/>
</dbReference>
<dbReference type="Pfam" id="PF01321">
    <property type="entry name" value="Creatinase_N"/>
    <property type="match status" value="1"/>
</dbReference>
<evidence type="ECO:0000259" key="6">
    <source>
        <dbReference type="Pfam" id="PF00557"/>
    </source>
</evidence>
<evidence type="ECO:0000313" key="8">
    <source>
        <dbReference type="EMBL" id="NJX16394.1"/>
    </source>
</evidence>